<dbReference type="Proteomes" id="UP000317977">
    <property type="component" value="Unassembled WGS sequence"/>
</dbReference>
<dbReference type="GO" id="GO:0005886">
    <property type="term" value="C:plasma membrane"/>
    <property type="evidence" value="ECO:0007669"/>
    <property type="project" value="TreeGrafter"/>
</dbReference>
<keyword evidence="5" id="KW-1185">Reference proteome</keyword>
<dbReference type="PANTHER" id="PTHR32309">
    <property type="entry name" value="TYROSINE-PROTEIN KINASE"/>
    <property type="match status" value="1"/>
</dbReference>
<organism evidence="4 5">
    <name type="scientific">Rubripirellula reticaptiva</name>
    <dbReference type="NCBI Taxonomy" id="2528013"/>
    <lineage>
        <taxon>Bacteria</taxon>
        <taxon>Pseudomonadati</taxon>
        <taxon>Planctomycetota</taxon>
        <taxon>Planctomycetia</taxon>
        <taxon>Pirellulales</taxon>
        <taxon>Pirellulaceae</taxon>
        <taxon>Rubripirellula</taxon>
    </lineage>
</organism>
<dbReference type="RefSeq" id="WP_146534152.1">
    <property type="nucleotide sequence ID" value="NZ_SJPX01000002.1"/>
</dbReference>
<evidence type="ECO:0000256" key="1">
    <source>
        <dbReference type="SAM" id="Coils"/>
    </source>
</evidence>
<dbReference type="AlphaFoldDB" id="A0A5C6F7L2"/>
<evidence type="ECO:0000256" key="2">
    <source>
        <dbReference type="SAM" id="MobiDB-lite"/>
    </source>
</evidence>
<dbReference type="PANTHER" id="PTHR32309:SF13">
    <property type="entry name" value="FERRIC ENTEROBACTIN TRANSPORT PROTEIN FEPE"/>
    <property type="match status" value="1"/>
</dbReference>
<evidence type="ECO:0000256" key="3">
    <source>
        <dbReference type="SAM" id="Phobius"/>
    </source>
</evidence>
<dbReference type="GO" id="GO:0004713">
    <property type="term" value="F:protein tyrosine kinase activity"/>
    <property type="evidence" value="ECO:0007669"/>
    <property type="project" value="TreeGrafter"/>
</dbReference>
<evidence type="ECO:0000313" key="4">
    <source>
        <dbReference type="EMBL" id="TWU56096.1"/>
    </source>
</evidence>
<keyword evidence="3" id="KW-0812">Transmembrane</keyword>
<feature type="coiled-coil region" evidence="1">
    <location>
        <begin position="271"/>
        <end position="305"/>
    </location>
</feature>
<dbReference type="OrthoDB" id="292373at2"/>
<feature type="region of interest" description="Disordered" evidence="2">
    <location>
        <begin position="516"/>
        <end position="555"/>
    </location>
</feature>
<reference evidence="4 5" key="1">
    <citation type="submission" date="2019-02" db="EMBL/GenBank/DDBJ databases">
        <title>Deep-cultivation of Planctomycetes and their phenomic and genomic characterization uncovers novel biology.</title>
        <authorList>
            <person name="Wiegand S."/>
            <person name="Jogler M."/>
            <person name="Boedeker C."/>
            <person name="Pinto D."/>
            <person name="Vollmers J."/>
            <person name="Rivas-Marin E."/>
            <person name="Kohn T."/>
            <person name="Peeters S.H."/>
            <person name="Heuer A."/>
            <person name="Rast P."/>
            <person name="Oberbeckmann S."/>
            <person name="Bunk B."/>
            <person name="Jeske O."/>
            <person name="Meyerdierks A."/>
            <person name="Storesund J.E."/>
            <person name="Kallscheuer N."/>
            <person name="Luecker S."/>
            <person name="Lage O.M."/>
            <person name="Pohl T."/>
            <person name="Merkel B.J."/>
            <person name="Hornburger P."/>
            <person name="Mueller R.-W."/>
            <person name="Bruemmer F."/>
            <person name="Labrenz M."/>
            <person name="Spormann A.M."/>
            <person name="Op Den Camp H."/>
            <person name="Overmann J."/>
            <person name="Amann R."/>
            <person name="Jetten M.S.M."/>
            <person name="Mascher T."/>
            <person name="Medema M.H."/>
            <person name="Devos D.P."/>
            <person name="Kaster A.-K."/>
            <person name="Ovreas L."/>
            <person name="Rohde M."/>
            <person name="Galperin M.Y."/>
            <person name="Jogler C."/>
        </authorList>
    </citation>
    <scope>NUCLEOTIDE SEQUENCE [LARGE SCALE GENOMIC DNA]</scope>
    <source>
        <strain evidence="4 5">Poly59</strain>
    </source>
</reference>
<keyword evidence="3" id="KW-0472">Membrane</keyword>
<feature type="compositionally biased region" description="Polar residues" evidence="2">
    <location>
        <begin position="516"/>
        <end position="543"/>
    </location>
</feature>
<keyword evidence="3" id="KW-1133">Transmembrane helix</keyword>
<accession>A0A5C6F7L2</accession>
<feature type="transmembrane region" description="Helical" evidence="3">
    <location>
        <begin position="486"/>
        <end position="506"/>
    </location>
</feature>
<keyword evidence="1" id="KW-0175">Coiled coil</keyword>
<dbReference type="InterPro" id="IPR050445">
    <property type="entry name" value="Bact_polysacc_biosynth/exp"/>
</dbReference>
<gene>
    <name evidence="4" type="ORF">Poly59_24000</name>
</gene>
<comment type="caution">
    <text evidence="4">The sequence shown here is derived from an EMBL/GenBank/DDBJ whole genome shotgun (WGS) entry which is preliminary data.</text>
</comment>
<proteinExistence type="predicted"/>
<sequence length="568" mass="61795">MDRNHLATRVGHVDSQPVDSADTYNSDVWSTVSPHDLTLVIIRRLPSVLVTAGITTLSVGALLLAWPNQYASDGLLYARLGRGAVAIDPTTEPGRSVSLQDSRSSEVASISEMLGSREIADRVVQKVGAREINFPRTWTDRLANRVGSLVNNMAPSNDIDGSELDRTEFDRQVSHEEAVKRVIDSVTIKVPKNTYTISVASRFSDPVVAQKIVQSIMDQYGQYHVEAHTSVGALGFFEEQTTASHAAAIAARKKLQETKNSMGWMSVASAEESLRERILNLELSLDQANSEFADAESKAASISERLAEIEEWIPMEVTKVADNAVDGMKTQLYGHKLQDGEELSKVTASHPRYKILRDKIIQGEQIVESAEGDREQTVEALNPLRLSLETAYQTALTTAAGNKSRLESLTKSLASAQRDLNRLNQDGIVLAELGWAADIAETNYLSHSQSLESSRLVQELDNQKMSDVSVIQNASLNLKKVGPPRLILALVGGILGICLGLMQAIIRGTGQSRDSKSLASAGNRAISTQSKNPVNKSDLSQLDSESEIGHGLDDDDVLEEAFASSLPR</sequence>
<name>A0A5C6F7L2_9BACT</name>
<evidence type="ECO:0000313" key="5">
    <source>
        <dbReference type="Proteomes" id="UP000317977"/>
    </source>
</evidence>
<feature type="transmembrane region" description="Helical" evidence="3">
    <location>
        <begin position="48"/>
        <end position="66"/>
    </location>
</feature>
<protein>
    <submittedName>
        <fullName evidence="4">Chain length determinant protein</fullName>
    </submittedName>
</protein>
<dbReference type="EMBL" id="SJPX01000002">
    <property type="protein sequence ID" value="TWU56096.1"/>
    <property type="molecule type" value="Genomic_DNA"/>
</dbReference>